<evidence type="ECO:0000259" key="2">
    <source>
        <dbReference type="SMART" id="SM00849"/>
    </source>
</evidence>
<dbReference type="SMART" id="SM00849">
    <property type="entry name" value="Lactamase_B"/>
    <property type="match status" value="1"/>
</dbReference>
<dbReference type="PANTHER" id="PTHR43223">
    <property type="entry name" value="ALKYL/ARYL-SULFATASE"/>
    <property type="match status" value="1"/>
</dbReference>
<evidence type="ECO:0000256" key="1">
    <source>
        <dbReference type="SAM" id="Coils"/>
    </source>
</evidence>
<feature type="coiled-coil region" evidence="1">
    <location>
        <begin position="362"/>
        <end position="395"/>
    </location>
</feature>
<evidence type="ECO:0000313" key="3">
    <source>
        <dbReference type="EMBL" id="CAA6813310.1"/>
    </source>
</evidence>
<dbReference type="AlphaFoldDB" id="A0A6S6SXS8"/>
<dbReference type="PANTHER" id="PTHR43223:SF2">
    <property type="entry name" value="METALLO-BETA-LACTAMASE DOMAIN-CONTAINING PROTEIN"/>
    <property type="match status" value="1"/>
</dbReference>
<gene>
    <name evidence="3" type="ORF">HELGO_WM383</name>
</gene>
<dbReference type="InterPro" id="IPR052195">
    <property type="entry name" value="Bact_Alkyl/Aryl-Sulfatase"/>
</dbReference>
<reference evidence="3" key="1">
    <citation type="submission" date="2020-01" db="EMBL/GenBank/DDBJ databases">
        <authorList>
            <person name="Meier V. D."/>
            <person name="Meier V D."/>
        </authorList>
    </citation>
    <scope>NUCLEOTIDE SEQUENCE</scope>
    <source>
        <strain evidence="3">HLG_WM_MAG_01</strain>
    </source>
</reference>
<organism evidence="3">
    <name type="scientific">uncultured Sulfurovum sp</name>
    <dbReference type="NCBI Taxonomy" id="269237"/>
    <lineage>
        <taxon>Bacteria</taxon>
        <taxon>Pseudomonadati</taxon>
        <taxon>Campylobacterota</taxon>
        <taxon>Epsilonproteobacteria</taxon>
        <taxon>Campylobacterales</taxon>
        <taxon>Sulfurovaceae</taxon>
        <taxon>Sulfurovum</taxon>
        <taxon>environmental samples</taxon>
    </lineage>
</organism>
<dbReference type="Gene3D" id="3.60.15.10">
    <property type="entry name" value="Ribonuclease Z/Hydroxyacylglutathione hydrolase-like"/>
    <property type="match status" value="1"/>
</dbReference>
<dbReference type="Pfam" id="PF00753">
    <property type="entry name" value="Lactamase_B"/>
    <property type="match status" value="1"/>
</dbReference>
<name>A0A6S6SXS8_9BACT</name>
<dbReference type="InterPro" id="IPR001279">
    <property type="entry name" value="Metallo-B-lactamas"/>
</dbReference>
<protein>
    <submittedName>
        <fullName evidence="3">Beta-lactamase-like</fullName>
    </submittedName>
</protein>
<feature type="domain" description="Metallo-beta-lactamase" evidence="2">
    <location>
        <begin position="92"/>
        <end position="285"/>
    </location>
</feature>
<dbReference type="CDD" id="cd16282">
    <property type="entry name" value="metallo-hydrolase-like_MBL-fold"/>
    <property type="match status" value="1"/>
</dbReference>
<proteinExistence type="predicted"/>
<keyword evidence="1" id="KW-0175">Coiled coil</keyword>
<dbReference type="SUPFAM" id="SSF56281">
    <property type="entry name" value="Metallo-hydrolase/oxidoreductase"/>
    <property type="match status" value="1"/>
</dbReference>
<dbReference type="InterPro" id="IPR036866">
    <property type="entry name" value="RibonucZ/Hydroxyglut_hydro"/>
</dbReference>
<sequence length="429" mass="48356">MKSIVGILLIVAFVLAMPFIGNKSIDVKEPHKLDIDGNFIMYDWHYKTFKDEPRTGEGPDWDYNLKPVQVSERVWCFFGAMEMPTKENAGDMSNSCYIKGDTEWISWDTGPSYVFAEQAYAKMKEIADMPVKTVIISHEHDDHWLGNNYYKEVHGAKIIGPESVNENYFGPRNVEGKEYPGMQTRMIKALYQNATRKTVLALTDEAFDDTIELEISGVKLEYVKVGYVHSEEDWYLYLPDDKVVLAADTVMNGRVTSNRDGLVVGQINALNSIKSRDWDYLVPGHGFITDKTAADETVLYFDLLKERIIEKMEDGVIADFITKEVTLNEFRNKDLYYILSPQNVFRSYEELEMFDEDDLIDYEALKEEAAAEAAAKAEEEAKVAEEAAAKAAEEAASVQAVLEADTVVNSVTVPVVPAVPAVNALETSH</sequence>
<accession>A0A6S6SXS8</accession>
<dbReference type="EMBL" id="CACVAS010000058">
    <property type="protein sequence ID" value="CAA6813310.1"/>
    <property type="molecule type" value="Genomic_DNA"/>
</dbReference>